<evidence type="ECO:0000313" key="10">
    <source>
        <dbReference type="EMBL" id="TDT51942.1"/>
    </source>
</evidence>
<feature type="binding site" evidence="8">
    <location>
        <position position="54"/>
    </location>
    <ligand>
        <name>Zn(2+)</name>
        <dbReference type="ChEBI" id="CHEBI:29105"/>
        <note>catalytic</note>
    </ligand>
</feature>
<gene>
    <name evidence="8" type="primary">tadA</name>
    <name evidence="10" type="ORF">EDD71_11626</name>
</gene>
<dbReference type="HAMAP" id="MF_00972">
    <property type="entry name" value="tRNA_aden_deaminase"/>
    <property type="match status" value="1"/>
</dbReference>
<dbReference type="NCBIfam" id="NF008113">
    <property type="entry name" value="PRK10860.1"/>
    <property type="match status" value="1"/>
</dbReference>
<dbReference type="PANTHER" id="PTHR11079:SF202">
    <property type="entry name" value="TRNA-SPECIFIC ADENOSINE DEAMINASE"/>
    <property type="match status" value="1"/>
</dbReference>
<dbReference type="FunFam" id="3.40.140.10:FF:000005">
    <property type="entry name" value="tRNA-specific adenosine deaminase"/>
    <property type="match status" value="1"/>
</dbReference>
<feature type="binding site" evidence="8">
    <location>
        <position position="87"/>
    </location>
    <ligand>
        <name>Zn(2+)</name>
        <dbReference type="ChEBI" id="CHEBI:29105"/>
        <note>catalytic</note>
    </ligand>
</feature>
<evidence type="ECO:0000256" key="3">
    <source>
        <dbReference type="ARBA" id="ARBA00022694"/>
    </source>
</evidence>
<evidence type="ECO:0000313" key="11">
    <source>
        <dbReference type="Proteomes" id="UP000295325"/>
    </source>
</evidence>
<evidence type="ECO:0000259" key="9">
    <source>
        <dbReference type="PROSITE" id="PS51747"/>
    </source>
</evidence>
<dbReference type="RefSeq" id="WP_207669327.1">
    <property type="nucleotide sequence ID" value="NZ_SOAZ01000016.1"/>
</dbReference>
<dbReference type="AlphaFoldDB" id="A0A4R7KAN6"/>
<evidence type="ECO:0000256" key="1">
    <source>
        <dbReference type="ARBA" id="ARBA00010669"/>
    </source>
</evidence>
<dbReference type="GO" id="GO:0052717">
    <property type="term" value="F:tRNA-specific adenosine-34 deaminase activity"/>
    <property type="evidence" value="ECO:0007669"/>
    <property type="project" value="UniProtKB-UniRule"/>
</dbReference>
<feature type="active site" description="Proton donor" evidence="8">
    <location>
        <position position="56"/>
    </location>
</feature>
<dbReference type="InterPro" id="IPR016193">
    <property type="entry name" value="Cytidine_deaminase-like"/>
</dbReference>
<keyword evidence="6 8" id="KW-0862">Zinc</keyword>
<dbReference type="EC" id="3.5.4.33" evidence="8"/>
<reference evidence="10 11" key="1">
    <citation type="submission" date="2019-03" db="EMBL/GenBank/DDBJ databases">
        <title>Genomic Encyclopedia of Type Strains, Phase IV (KMG-IV): sequencing the most valuable type-strain genomes for metagenomic binning, comparative biology and taxonomic classification.</title>
        <authorList>
            <person name="Goeker M."/>
        </authorList>
    </citation>
    <scope>NUCLEOTIDE SEQUENCE [LARGE SCALE GENOMIC DNA]</scope>
    <source>
        <strain evidence="10 11">DSM 24455</strain>
    </source>
</reference>
<protein>
    <recommendedName>
        <fullName evidence="8">tRNA-specific adenosine deaminase</fullName>
        <ecNumber evidence="8">3.5.4.33</ecNumber>
    </recommendedName>
</protein>
<comment type="similarity">
    <text evidence="1">Belongs to the cytidine and deoxycytidylate deaminase family. ADAT2 subfamily.</text>
</comment>
<dbReference type="PROSITE" id="PS51747">
    <property type="entry name" value="CYT_DCMP_DEAMINASES_2"/>
    <property type="match status" value="1"/>
</dbReference>
<dbReference type="SUPFAM" id="SSF53927">
    <property type="entry name" value="Cytidine deaminase-like"/>
    <property type="match status" value="1"/>
</dbReference>
<evidence type="ECO:0000256" key="2">
    <source>
        <dbReference type="ARBA" id="ARBA00011738"/>
    </source>
</evidence>
<dbReference type="InterPro" id="IPR016192">
    <property type="entry name" value="APOBEC/CMP_deaminase_Zn-bd"/>
</dbReference>
<keyword evidence="5 8" id="KW-0378">Hydrolase</keyword>
<comment type="function">
    <text evidence="8">Catalyzes the deamination of adenosine to inosine at the wobble position 34 of tRNA(Arg2).</text>
</comment>
<dbReference type="GO" id="GO:0002100">
    <property type="term" value="P:tRNA wobble adenosine to inosine editing"/>
    <property type="evidence" value="ECO:0007669"/>
    <property type="project" value="UniProtKB-UniRule"/>
</dbReference>
<evidence type="ECO:0000256" key="6">
    <source>
        <dbReference type="ARBA" id="ARBA00022833"/>
    </source>
</evidence>
<feature type="domain" description="CMP/dCMP-type deaminase" evidence="9">
    <location>
        <begin position="3"/>
        <end position="122"/>
    </location>
</feature>
<dbReference type="PROSITE" id="PS00903">
    <property type="entry name" value="CYT_DCMP_DEAMINASES_1"/>
    <property type="match status" value="1"/>
</dbReference>
<evidence type="ECO:0000256" key="7">
    <source>
        <dbReference type="ARBA" id="ARBA00048045"/>
    </source>
</evidence>
<dbReference type="CDD" id="cd01285">
    <property type="entry name" value="nucleoside_deaminase"/>
    <property type="match status" value="1"/>
</dbReference>
<keyword evidence="11" id="KW-1185">Reference proteome</keyword>
<dbReference type="InterPro" id="IPR028883">
    <property type="entry name" value="tRNA_aden_deaminase"/>
</dbReference>
<organism evidence="10 11">
    <name type="scientific">Fonticella tunisiensis</name>
    <dbReference type="NCBI Taxonomy" id="1096341"/>
    <lineage>
        <taxon>Bacteria</taxon>
        <taxon>Bacillati</taxon>
        <taxon>Bacillota</taxon>
        <taxon>Clostridia</taxon>
        <taxon>Eubacteriales</taxon>
        <taxon>Clostridiaceae</taxon>
        <taxon>Fonticella</taxon>
    </lineage>
</organism>
<keyword evidence="3 8" id="KW-0819">tRNA processing</keyword>
<comment type="caution">
    <text evidence="10">The sequence shown here is derived from an EMBL/GenBank/DDBJ whole genome shotgun (WGS) entry which is preliminary data.</text>
</comment>
<keyword evidence="4 8" id="KW-0479">Metal-binding</keyword>
<comment type="cofactor">
    <cofactor evidence="8">
        <name>Zn(2+)</name>
        <dbReference type="ChEBI" id="CHEBI:29105"/>
    </cofactor>
    <text evidence="8">Binds 1 zinc ion per subunit.</text>
</comment>
<comment type="subunit">
    <text evidence="2 8">Homodimer.</text>
</comment>
<evidence type="ECO:0000256" key="5">
    <source>
        <dbReference type="ARBA" id="ARBA00022801"/>
    </source>
</evidence>
<dbReference type="EMBL" id="SOAZ01000016">
    <property type="protein sequence ID" value="TDT51942.1"/>
    <property type="molecule type" value="Genomic_DNA"/>
</dbReference>
<dbReference type="Proteomes" id="UP000295325">
    <property type="component" value="Unassembled WGS sequence"/>
</dbReference>
<dbReference type="Pfam" id="PF00383">
    <property type="entry name" value="dCMP_cyt_deam_1"/>
    <property type="match status" value="1"/>
</dbReference>
<sequence length="151" mass="16852">MDNIHEYYMSMAIEEAKKAYILDEVPVGAVIVRNGNIIAKAHNLRETLKDALAHAEILAIREACRVLNGWRLIGCDIYVTLEPCPMCAGAMVNSRINRVIFGAYDPRAGACGSLYNIANDTKLNHRVEIVSGVLEDECKGLLQAFFKEKRR</sequence>
<dbReference type="GO" id="GO:0008270">
    <property type="term" value="F:zinc ion binding"/>
    <property type="evidence" value="ECO:0007669"/>
    <property type="project" value="UniProtKB-UniRule"/>
</dbReference>
<dbReference type="InterPro" id="IPR002125">
    <property type="entry name" value="CMP_dCMP_dom"/>
</dbReference>
<dbReference type="Gene3D" id="3.40.140.10">
    <property type="entry name" value="Cytidine Deaminase, domain 2"/>
    <property type="match status" value="1"/>
</dbReference>
<comment type="catalytic activity">
    <reaction evidence="7 8">
        <text>adenosine(34) in tRNA + H2O + H(+) = inosine(34) in tRNA + NH4(+)</text>
        <dbReference type="Rhea" id="RHEA:43168"/>
        <dbReference type="Rhea" id="RHEA-COMP:10373"/>
        <dbReference type="Rhea" id="RHEA-COMP:10374"/>
        <dbReference type="ChEBI" id="CHEBI:15377"/>
        <dbReference type="ChEBI" id="CHEBI:15378"/>
        <dbReference type="ChEBI" id="CHEBI:28938"/>
        <dbReference type="ChEBI" id="CHEBI:74411"/>
        <dbReference type="ChEBI" id="CHEBI:82852"/>
        <dbReference type="EC" id="3.5.4.33"/>
    </reaction>
</comment>
<dbReference type="PANTHER" id="PTHR11079">
    <property type="entry name" value="CYTOSINE DEAMINASE FAMILY MEMBER"/>
    <property type="match status" value="1"/>
</dbReference>
<name>A0A4R7KAN6_9CLOT</name>
<accession>A0A4R7KAN6</accession>
<feature type="binding site" evidence="8">
    <location>
        <position position="84"/>
    </location>
    <ligand>
        <name>Zn(2+)</name>
        <dbReference type="ChEBI" id="CHEBI:29105"/>
        <note>catalytic</note>
    </ligand>
</feature>
<proteinExistence type="inferred from homology"/>
<evidence type="ECO:0000256" key="4">
    <source>
        <dbReference type="ARBA" id="ARBA00022723"/>
    </source>
</evidence>
<evidence type="ECO:0000256" key="8">
    <source>
        <dbReference type="HAMAP-Rule" id="MF_00972"/>
    </source>
</evidence>